<reference evidence="3" key="1">
    <citation type="submission" date="2018-05" db="EMBL/GenBank/DDBJ databases">
        <authorList>
            <person name="Lanie J.A."/>
            <person name="Ng W.-L."/>
            <person name="Kazmierczak K.M."/>
            <person name="Andrzejewski T.M."/>
            <person name="Davidsen T.M."/>
            <person name="Wayne K.J."/>
            <person name="Tettelin H."/>
            <person name="Glass J.I."/>
            <person name="Rusch D."/>
            <person name="Podicherti R."/>
            <person name="Tsui H.-C.T."/>
            <person name="Winkler M.E."/>
        </authorList>
    </citation>
    <scope>NUCLEOTIDE SEQUENCE</scope>
</reference>
<dbReference type="PANTHER" id="PTHR47235:SF1">
    <property type="entry name" value="BLR6548 PROTEIN"/>
    <property type="match status" value="1"/>
</dbReference>
<keyword evidence="1" id="KW-0732">Signal</keyword>
<proteinExistence type="predicted"/>
<feature type="domain" description="Leucine-binding protein" evidence="2">
    <location>
        <begin position="58"/>
        <end position="192"/>
    </location>
</feature>
<gene>
    <name evidence="3" type="ORF">METZ01_LOCUS389272</name>
</gene>
<name>A0A382URV5_9ZZZZ</name>
<sequence length="196" mass="21593">MTSTQRKFLGFELCAQYLKGKLTMNVRSLSLAAVAAAIGFGGALEVRNAYAAEEQFFPLLVYRTGPYAPSGIPVANGFRDYYDMLNKRDGGVNGVKLTWEECETKYNTKLGVECYEKLKNRGKTALINPFSTGITYQLIPKASVDKIPIFSMGYGRTSAADGTIFPWIFNFPTTYWSQASAIVRYISGQEGGLGNL</sequence>
<dbReference type="EMBL" id="UINC01145969">
    <property type="protein sequence ID" value="SVD36418.1"/>
    <property type="molecule type" value="Genomic_DNA"/>
</dbReference>
<evidence type="ECO:0000313" key="3">
    <source>
        <dbReference type="EMBL" id="SVD36418.1"/>
    </source>
</evidence>
<evidence type="ECO:0000259" key="2">
    <source>
        <dbReference type="Pfam" id="PF13458"/>
    </source>
</evidence>
<feature type="non-terminal residue" evidence="3">
    <location>
        <position position="196"/>
    </location>
</feature>
<accession>A0A382URV5</accession>
<dbReference type="InterPro" id="IPR028082">
    <property type="entry name" value="Peripla_BP_I"/>
</dbReference>
<evidence type="ECO:0000256" key="1">
    <source>
        <dbReference type="ARBA" id="ARBA00022729"/>
    </source>
</evidence>
<dbReference type="Pfam" id="PF13458">
    <property type="entry name" value="Peripla_BP_6"/>
    <property type="match status" value="1"/>
</dbReference>
<dbReference type="AlphaFoldDB" id="A0A382URV5"/>
<protein>
    <recommendedName>
        <fullName evidence="2">Leucine-binding protein domain-containing protein</fullName>
    </recommendedName>
</protein>
<organism evidence="3">
    <name type="scientific">marine metagenome</name>
    <dbReference type="NCBI Taxonomy" id="408172"/>
    <lineage>
        <taxon>unclassified sequences</taxon>
        <taxon>metagenomes</taxon>
        <taxon>ecological metagenomes</taxon>
    </lineage>
</organism>
<dbReference type="PANTHER" id="PTHR47235">
    <property type="entry name" value="BLR6548 PROTEIN"/>
    <property type="match status" value="1"/>
</dbReference>
<dbReference type="Gene3D" id="3.40.50.2300">
    <property type="match status" value="2"/>
</dbReference>
<dbReference type="SUPFAM" id="SSF53822">
    <property type="entry name" value="Periplasmic binding protein-like I"/>
    <property type="match status" value="1"/>
</dbReference>
<dbReference type="InterPro" id="IPR028081">
    <property type="entry name" value="Leu-bd"/>
</dbReference>